<evidence type="ECO:0000313" key="2">
    <source>
        <dbReference type="EMBL" id="PBK91249.1"/>
    </source>
</evidence>
<dbReference type="InParanoid" id="A0A2H3D7Q4"/>
<dbReference type="AlphaFoldDB" id="A0A2H3D7Q4"/>
<feature type="non-terminal residue" evidence="2">
    <location>
        <position position="1"/>
    </location>
</feature>
<gene>
    <name evidence="2" type="ORF">ARMGADRAFT_858003</name>
</gene>
<reference evidence="3" key="1">
    <citation type="journal article" date="2017" name="Nat. Ecol. Evol.">
        <title>Genome expansion and lineage-specific genetic innovations in the forest pathogenic fungi Armillaria.</title>
        <authorList>
            <person name="Sipos G."/>
            <person name="Prasanna A.N."/>
            <person name="Walter M.C."/>
            <person name="O'Connor E."/>
            <person name="Balint B."/>
            <person name="Krizsan K."/>
            <person name="Kiss B."/>
            <person name="Hess J."/>
            <person name="Varga T."/>
            <person name="Slot J."/>
            <person name="Riley R."/>
            <person name="Boka B."/>
            <person name="Rigling D."/>
            <person name="Barry K."/>
            <person name="Lee J."/>
            <person name="Mihaltcheva S."/>
            <person name="LaButti K."/>
            <person name="Lipzen A."/>
            <person name="Waldron R."/>
            <person name="Moloney N.M."/>
            <person name="Sperisen C."/>
            <person name="Kredics L."/>
            <person name="Vagvoelgyi C."/>
            <person name="Patrignani A."/>
            <person name="Fitzpatrick D."/>
            <person name="Nagy I."/>
            <person name="Doyle S."/>
            <person name="Anderson J.B."/>
            <person name="Grigoriev I.V."/>
            <person name="Gueldener U."/>
            <person name="Muensterkoetter M."/>
            <person name="Nagy L.G."/>
        </authorList>
    </citation>
    <scope>NUCLEOTIDE SEQUENCE [LARGE SCALE GENOMIC DNA]</scope>
    <source>
        <strain evidence="3">Ar21-2</strain>
    </source>
</reference>
<feature type="region of interest" description="Disordered" evidence="1">
    <location>
        <begin position="1"/>
        <end position="32"/>
    </location>
</feature>
<feature type="region of interest" description="Disordered" evidence="1">
    <location>
        <begin position="83"/>
        <end position="103"/>
    </location>
</feature>
<proteinExistence type="predicted"/>
<feature type="compositionally biased region" description="Basic residues" evidence="1">
    <location>
        <begin position="1"/>
        <end position="20"/>
    </location>
</feature>
<dbReference type="Proteomes" id="UP000217790">
    <property type="component" value="Unassembled WGS sequence"/>
</dbReference>
<accession>A0A2H3D7Q4</accession>
<name>A0A2H3D7Q4_ARMGA</name>
<evidence type="ECO:0000256" key="1">
    <source>
        <dbReference type="SAM" id="MobiDB-lite"/>
    </source>
</evidence>
<protein>
    <submittedName>
        <fullName evidence="2">Uncharacterized protein</fullName>
    </submittedName>
</protein>
<sequence length="103" mass="12203">RIRRQLAQKKGRNQKGKSHRMPGGDGMPQLLTGNDFYTKVVQYEESVSRKEAEKETWHVNKESQVNALTKAMEQWKIADEEWQEQNKAKEDEWKEAVAKWEQE</sequence>
<dbReference type="EMBL" id="KZ293662">
    <property type="protein sequence ID" value="PBK91249.1"/>
    <property type="molecule type" value="Genomic_DNA"/>
</dbReference>
<keyword evidence="3" id="KW-1185">Reference proteome</keyword>
<organism evidence="2 3">
    <name type="scientific">Armillaria gallica</name>
    <name type="common">Bulbous honey fungus</name>
    <name type="synonym">Armillaria bulbosa</name>
    <dbReference type="NCBI Taxonomy" id="47427"/>
    <lineage>
        <taxon>Eukaryota</taxon>
        <taxon>Fungi</taxon>
        <taxon>Dikarya</taxon>
        <taxon>Basidiomycota</taxon>
        <taxon>Agaricomycotina</taxon>
        <taxon>Agaricomycetes</taxon>
        <taxon>Agaricomycetidae</taxon>
        <taxon>Agaricales</taxon>
        <taxon>Marasmiineae</taxon>
        <taxon>Physalacriaceae</taxon>
        <taxon>Armillaria</taxon>
    </lineage>
</organism>
<evidence type="ECO:0000313" key="3">
    <source>
        <dbReference type="Proteomes" id="UP000217790"/>
    </source>
</evidence>
<dbReference type="OrthoDB" id="3269232at2759"/>
<dbReference type="STRING" id="47427.A0A2H3D7Q4"/>
<feature type="non-terminal residue" evidence="2">
    <location>
        <position position="103"/>
    </location>
</feature>